<organism evidence="1">
    <name type="scientific">freshwater metagenome</name>
    <dbReference type="NCBI Taxonomy" id="449393"/>
    <lineage>
        <taxon>unclassified sequences</taxon>
        <taxon>metagenomes</taxon>
        <taxon>ecological metagenomes</taxon>
    </lineage>
</organism>
<gene>
    <name evidence="1" type="ORF">UFOPK3772_03703</name>
</gene>
<proteinExistence type="predicted"/>
<dbReference type="AlphaFoldDB" id="A0A6J7M572"/>
<sequence length="55" mass="6533">MLSPFVTRSAFPFTEHSEHYRYTRRPAFRQMVVRNLAYNTADSIVIQYRGVPQLL</sequence>
<accession>A0A6J7M572</accession>
<reference evidence="1" key="1">
    <citation type="submission" date="2020-05" db="EMBL/GenBank/DDBJ databases">
        <authorList>
            <person name="Chiriac C."/>
            <person name="Salcher M."/>
            <person name="Ghai R."/>
            <person name="Kavagutti S V."/>
        </authorList>
    </citation>
    <scope>NUCLEOTIDE SEQUENCE</scope>
</reference>
<name>A0A6J7M572_9ZZZZ</name>
<dbReference type="EMBL" id="CAFBNE010000269">
    <property type="protein sequence ID" value="CAB4976220.1"/>
    <property type="molecule type" value="Genomic_DNA"/>
</dbReference>
<protein>
    <submittedName>
        <fullName evidence="1">Unannotated protein</fullName>
    </submittedName>
</protein>
<evidence type="ECO:0000313" key="1">
    <source>
        <dbReference type="EMBL" id="CAB4976220.1"/>
    </source>
</evidence>